<dbReference type="GO" id="GO:0005634">
    <property type="term" value="C:nucleus"/>
    <property type="evidence" value="ECO:0007669"/>
    <property type="project" value="TreeGrafter"/>
</dbReference>
<dbReference type="CDD" id="cd14212">
    <property type="entry name" value="PKc_YAK1"/>
    <property type="match status" value="1"/>
</dbReference>
<dbReference type="SUPFAM" id="SSF56112">
    <property type="entry name" value="Protein kinase-like (PK-like)"/>
    <property type="match status" value="1"/>
</dbReference>
<dbReference type="InterPro" id="IPR011009">
    <property type="entry name" value="Kinase-like_dom_sf"/>
</dbReference>
<keyword evidence="3" id="KW-0963">Cytoplasm</keyword>
<dbReference type="PANTHER" id="PTHR24058">
    <property type="entry name" value="DUAL SPECIFICITY PROTEIN KINASE"/>
    <property type="match status" value="1"/>
</dbReference>
<dbReference type="InterPro" id="IPR008271">
    <property type="entry name" value="Ser/Thr_kinase_AS"/>
</dbReference>
<protein>
    <recommendedName>
        <fullName evidence="12">Protein kinase domain-containing protein</fullName>
    </recommendedName>
</protein>
<dbReference type="Gene3D" id="3.30.200.20">
    <property type="entry name" value="Phosphorylase Kinase, domain 1"/>
    <property type="match status" value="1"/>
</dbReference>
<dbReference type="GO" id="GO:0005737">
    <property type="term" value="C:cytoplasm"/>
    <property type="evidence" value="ECO:0007669"/>
    <property type="project" value="UniProtKB-SubCell"/>
</dbReference>
<dbReference type="PROSITE" id="PS00108">
    <property type="entry name" value="PROTEIN_KINASE_ST"/>
    <property type="match status" value="1"/>
</dbReference>
<proteinExistence type="inferred from homology"/>
<gene>
    <name evidence="13" type="ORF">BZG36_03219</name>
</gene>
<dbReference type="Gene3D" id="1.10.510.10">
    <property type="entry name" value="Transferase(Phosphotransferase) domain 1"/>
    <property type="match status" value="1"/>
</dbReference>
<evidence type="ECO:0000256" key="8">
    <source>
        <dbReference type="ARBA" id="ARBA00022777"/>
    </source>
</evidence>
<keyword evidence="9 10" id="KW-0067">ATP-binding</keyword>
<feature type="region of interest" description="Disordered" evidence="11">
    <location>
        <begin position="206"/>
        <end position="265"/>
    </location>
</feature>
<evidence type="ECO:0000256" key="9">
    <source>
        <dbReference type="ARBA" id="ARBA00022840"/>
    </source>
</evidence>
<feature type="domain" description="Protein kinase" evidence="12">
    <location>
        <begin position="338"/>
        <end position="669"/>
    </location>
</feature>
<dbReference type="Proteomes" id="UP000242875">
    <property type="component" value="Unassembled WGS sequence"/>
</dbReference>
<feature type="region of interest" description="Disordered" evidence="11">
    <location>
        <begin position="76"/>
        <end position="108"/>
    </location>
</feature>
<feature type="compositionally biased region" description="Polar residues" evidence="11">
    <location>
        <begin position="207"/>
        <end position="223"/>
    </location>
</feature>
<accession>A0A261XX10</accession>
<comment type="similarity">
    <text evidence="2">Belongs to the protein kinase superfamily. CMGC Ser/Thr protein kinase family. MNB/DYRK subfamily.</text>
</comment>
<dbReference type="FunFam" id="3.30.200.20:FF:000087">
    <property type="entry name" value="Dual specificity tyrosine-phosphorylation-regulated kinase 1A"/>
    <property type="match status" value="1"/>
</dbReference>
<evidence type="ECO:0000313" key="13">
    <source>
        <dbReference type="EMBL" id="OZJ02858.1"/>
    </source>
</evidence>
<dbReference type="InterPro" id="IPR017441">
    <property type="entry name" value="Protein_kinase_ATP_BS"/>
</dbReference>
<feature type="compositionally biased region" description="Polar residues" evidence="11">
    <location>
        <begin position="86"/>
        <end position="96"/>
    </location>
</feature>
<dbReference type="AlphaFoldDB" id="A0A261XX10"/>
<evidence type="ECO:0000313" key="14">
    <source>
        <dbReference type="Proteomes" id="UP000242875"/>
    </source>
</evidence>
<evidence type="ECO:0000256" key="3">
    <source>
        <dbReference type="ARBA" id="ARBA00022490"/>
    </source>
</evidence>
<keyword evidence="7 10" id="KW-0547">Nucleotide-binding</keyword>
<keyword evidence="4" id="KW-0723">Serine/threonine-protein kinase</keyword>
<evidence type="ECO:0000256" key="11">
    <source>
        <dbReference type="SAM" id="MobiDB-lite"/>
    </source>
</evidence>
<dbReference type="FunFam" id="1.10.510.10:FF:000380">
    <property type="entry name" value="Serine/threonine-protein kinase ppk15"/>
    <property type="match status" value="1"/>
</dbReference>
<feature type="compositionally biased region" description="Polar residues" evidence="11">
    <location>
        <begin position="926"/>
        <end position="953"/>
    </location>
</feature>
<feature type="region of interest" description="Disordered" evidence="11">
    <location>
        <begin position="829"/>
        <end position="895"/>
    </location>
</feature>
<evidence type="ECO:0000256" key="10">
    <source>
        <dbReference type="PROSITE-ProRule" id="PRU10141"/>
    </source>
</evidence>
<dbReference type="PANTHER" id="PTHR24058:SF17">
    <property type="entry name" value="HOMEODOMAIN INTERACTING PROTEIN KINASE, ISOFORM D"/>
    <property type="match status" value="1"/>
</dbReference>
<feature type="compositionally biased region" description="Polar residues" evidence="11">
    <location>
        <begin position="842"/>
        <end position="864"/>
    </location>
</feature>
<evidence type="ECO:0000256" key="2">
    <source>
        <dbReference type="ARBA" id="ARBA00008867"/>
    </source>
</evidence>
<keyword evidence="6" id="KW-0808">Transferase</keyword>
<evidence type="ECO:0000259" key="12">
    <source>
        <dbReference type="PROSITE" id="PS50011"/>
    </source>
</evidence>
<dbReference type="GO" id="GO:0004713">
    <property type="term" value="F:protein tyrosine kinase activity"/>
    <property type="evidence" value="ECO:0007669"/>
    <property type="project" value="TreeGrafter"/>
</dbReference>
<feature type="region of interest" description="Disordered" evidence="11">
    <location>
        <begin position="908"/>
        <end position="1014"/>
    </location>
</feature>
<evidence type="ECO:0000256" key="5">
    <source>
        <dbReference type="ARBA" id="ARBA00022553"/>
    </source>
</evidence>
<evidence type="ECO:0000256" key="1">
    <source>
        <dbReference type="ARBA" id="ARBA00004496"/>
    </source>
</evidence>
<comment type="subcellular location">
    <subcellularLocation>
        <location evidence="1">Cytoplasm</location>
    </subcellularLocation>
</comment>
<keyword evidence="5" id="KW-0597">Phosphoprotein</keyword>
<dbReference type="SMART" id="SM00220">
    <property type="entry name" value="S_TKc"/>
    <property type="match status" value="1"/>
</dbReference>
<feature type="compositionally biased region" description="Basic and acidic residues" evidence="11">
    <location>
        <begin position="994"/>
        <end position="1007"/>
    </location>
</feature>
<evidence type="ECO:0000256" key="4">
    <source>
        <dbReference type="ARBA" id="ARBA00022527"/>
    </source>
</evidence>
<keyword evidence="8" id="KW-0418">Kinase</keyword>
<dbReference type="InterPro" id="IPR000719">
    <property type="entry name" value="Prot_kinase_dom"/>
</dbReference>
<dbReference type="GO" id="GO:0005524">
    <property type="term" value="F:ATP binding"/>
    <property type="evidence" value="ECO:0007669"/>
    <property type="project" value="UniProtKB-UniRule"/>
</dbReference>
<name>A0A261XX10_9FUNG</name>
<dbReference type="EMBL" id="MVBO01000121">
    <property type="protein sequence ID" value="OZJ02858.1"/>
    <property type="molecule type" value="Genomic_DNA"/>
</dbReference>
<dbReference type="PROSITE" id="PS00107">
    <property type="entry name" value="PROTEIN_KINASE_ATP"/>
    <property type="match status" value="1"/>
</dbReference>
<dbReference type="PROSITE" id="PS50011">
    <property type="entry name" value="PROTEIN_KINASE_DOM"/>
    <property type="match status" value="1"/>
</dbReference>
<keyword evidence="14" id="KW-1185">Reference proteome</keyword>
<reference evidence="13 14" key="1">
    <citation type="journal article" date="2017" name="Mycologia">
        <title>Bifiguratus adelaidae, gen. et sp. nov., a new member of Mucoromycotina in endophytic and soil-dwelling habitats.</title>
        <authorList>
            <person name="Torres-Cruz T.J."/>
            <person name="Billingsley Tobias T.L."/>
            <person name="Almatruk M."/>
            <person name="Hesse C."/>
            <person name="Kuske C.R."/>
            <person name="Desiro A."/>
            <person name="Benucci G.M."/>
            <person name="Bonito G."/>
            <person name="Stajich J.E."/>
            <person name="Dunlap C."/>
            <person name="Arnold A.E."/>
            <person name="Porras-Alfaro A."/>
        </authorList>
    </citation>
    <scope>NUCLEOTIDE SEQUENCE [LARGE SCALE GENOMIC DNA]</scope>
    <source>
        <strain evidence="13 14">AZ0501</strain>
    </source>
</reference>
<feature type="compositionally biased region" description="Polar residues" evidence="11">
    <location>
        <begin position="140"/>
        <end position="150"/>
    </location>
</feature>
<dbReference type="OrthoDB" id="9332038at2759"/>
<evidence type="ECO:0000256" key="7">
    <source>
        <dbReference type="ARBA" id="ARBA00022741"/>
    </source>
</evidence>
<dbReference type="Pfam" id="PF00069">
    <property type="entry name" value="Pkinase"/>
    <property type="match status" value="1"/>
</dbReference>
<sequence length="1014" mass="113096">MEQPSDHRMSTQANARFMTEDGRQQNTGDDFIGITISDDYVQKLHAYAPHSENGHLYHNDAQQNMATATYMANRSSMPANKRAGPPSSSSNRQSFPVQPYSDRYLPHTSKLNNYAGQELQADAVMRGSSHSATRDLDLSDYTQASSSTSGERPISYEPSLASQMETQPSLLANALHPIAQQRNSGDLSTSAPQSYNSSKHNMLRASFGTSSSKKPNEFGNTQMGFVHQPSPLPTNQQPPFRPVRSPKSDLRPIRNPQPAFRRARPEGGFISPLQALTVYLSTTYSICNPSFKYNSSNNPRRVLTKPSKGTKNDGYDNEDSDYILYVNDVLGEEQGQKYLILDILGQGTFGQVVKCQNLKTQEIVAIKVIKNKTAYYNQSMMEVTILELLNNRYDIEDKHHILRLHDRFHHKHHLCLVFELLSVNLYDLIKQNQFRGLSTNLVRVFSAQLLDALTVLNEARIIHCDLKPENVLLKNLESPTIKVIDFGSACHEASTVYTYIQSRFYRSPEILIGLPYNSAIDMWSLGCIAGELFLGLPLFPGSSEYNQVSRIIEMLGLPPNYMIEMGKNTHEYFDKYVDGQGRKHYQFKSIEQYSREHGVQEQPSKKYFAATKLEDLIMTYPVLRRGLSPAEREREMQNRRAFIDFLRGLLNLNPIERWSPQQAKLHPFITGDKFTGHFTPPTIPKATGMTPKTSEAHTPMVLSGANSPTKYGGLTSQPPSYNSSLAPSLVSSPSSGNAAYVMDTSPSDTTQAIDNVAAMLDRRANEGEDMFDANTRLPPTQSSSHRPRANTFGAIQIPPQLQKLSKAVSPVGAAGSGISGVQYTRRAEEQLARPDQVPPNWPQNNPSAFQQANPSISSVVQPSQGEFGRLQSNDDSRRRSTRSYLQPQQPQRGYMQNAKGELSTIGMTDEQASRNSWGTGNGYDSRPNSDPSRNNDTGTSGSSSLVRKTSQSVADLHRRVRGMNYQHASERSWDLESEGVPDPPTTGGLLRHSSVKERTRSRWKGQEDCGGMMA</sequence>
<organism evidence="13 14">
    <name type="scientific">Bifiguratus adelaidae</name>
    <dbReference type="NCBI Taxonomy" id="1938954"/>
    <lineage>
        <taxon>Eukaryota</taxon>
        <taxon>Fungi</taxon>
        <taxon>Fungi incertae sedis</taxon>
        <taxon>Mucoromycota</taxon>
        <taxon>Mucoromycotina</taxon>
        <taxon>Endogonomycetes</taxon>
        <taxon>Endogonales</taxon>
        <taxon>Endogonales incertae sedis</taxon>
        <taxon>Bifiguratus</taxon>
    </lineage>
</organism>
<feature type="region of interest" description="Disordered" evidence="11">
    <location>
        <begin position="181"/>
        <end position="200"/>
    </location>
</feature>
<dbReference type="InterPro" id="IPR050494">
    <property type="entry name" value="Ser_Thr_dual-spec_kinase"/>
</dbReference>
<feature type="binding site" evidence="10">
    <location>
        <position position="367"/>
    </location>
    <ligand>
        <name>ATP</name>
        <dbReference type="ChEBI" id="CHEBI:30616"/>
    </ligand>
</feature>
<evidence type="ECO:0000256" key="6">
    <source>
        <dbReference type="ARBA" id="ARBA00022679"/>
    </source>
</evidence>
<feature type="region of interest" description="Disordered" evidence="11">
    <location>
        <begin position="125"/>
        <end position="155"/>
    </location>
</feature>
<dbReference type="GO" id="GO:0004674">
    <property type="term" value="F:protein serine/threonine kinase activity"/>
    <property type="evidence" value="ECO:0007669"/>
    <property type="project" value="UniProtKB-KW"/>
</dbReference>
<comment type="caution">
    <text evidence="13">The sequence shown here is derived from an EMBL/GenBank/DDBJ whole genome shotgun (WGS) entry which is preliminary data.</text>
</comment>